<keyword evidence="2" id="KW-0540">Nuclease</keyword>
<organism evidence="5 6">
    <name type="scientific">Jeotgalibacillus campisalis</name>
    <dbReference type="NCBI Taxonomy" id="220754"/>
    <lineage>
        <taxon>Bacteria</taxon>
        <taxon>Bacillati</taxon>
        <taxon>Bacillota</taxon>
        <taxon>Bacilli</taxon>
        <taxon>Bacillales</taxon>
        <taxon>Caryophanaceae</taxon>
        <taxon>Jeotgalibacillus</taxon>
    </lineage>
</organism>
<evidence type="ECO:0000313" key="5">
    <source>
        <dbReference type="EMBL" id="KIL43190.1"/>
    </source>
</evidence>
<evidence type="ECO:0000313" key="6">
    <source>
        <dbReference type="Proteomes" id="UP000031972"/>
    </source>
</evidence>
<dbReference type="PATRIC" id="fig|220754.4.peg.3604"/>
<dbReference type="GO" id="GO:0016787">
    <property type="term" value="F:hydrolase activity"/>
    <property type="evidence" value="ECO:0007669"/>
    <property type="project" value="UniProtKB-KW"/>
</dbReference>
<dbReference type="RefSeq" id="WP_041061533.1">
    <property type="nucleotide sequence ID" value="NZ_JXRR01000022.1"/>
</dbReference>
<dbReference type="GO" id="GO:0004540">
    <property type="term" value="F:RNA nuclease activity"/>
    <property type="evidence" value="ECO:0007669"/>
    <property type="project" value="InterPro"/>
</dbReference>
<sequence>MKNDIILNKISIIERCLHRIREVYDDQPASLNDFTKQDSIILNFQRACEASIDIAMHIVAEKKLGLPQNRRDAFTFLEKEEVISSPLSQKMKAMIAFQKTAVHDYEVNVVILQHVLEDRLVDFMEYTKAILAY</sequence>
<proteinExistence type="inferred from homology"/>
<dbReference type="GO" id="GO:0110001">
    <property type="term" value="C:toxin-antitoxin complex"/>
    <property type="evidence" value="ECO:0007669"/>
    <property type="project" value="InterPro"/>
</dbReference>
<evidence type="ECO:0008006" key="7">
    <source>
        <dbReference type="Google" id="ProtNLM"/>
    </source>
</evidence>
<keyword evidence="1" id="KW-1277">Toxin-antitoxin system</keyword>
<evidence type="ECO:0000256" key="2">
    <source>
        <dbReference type="ARBA" id="ARBA00022722"/>
    </source>
</evidence>
<evidence type="ECO:0000256" key="3">
    <source>
        <dbReference type="ARBA" id="ARBA00022801"/>
    </source>
</evidence>
<dbReference type="PANTHER" id="PTHR33397:SF3">
    <property type="entry name" value="MRNA NUCLEASE HEPT"/>
    <property type="match status" value="1"/>
</dbReference>
<evidence type="ECO:0000256" key="1">
    <source>
        <dbReference type="ARBA" id="ARBA00022649"/>
    </source>
</evidence>
<comment type="caution">
    <text evidence="5">The sequence shown here is derived from an EMBL/GenBank/DDBJ whole genome shotgun (WGS) entry which is preliminary data.</text>
</comment>
<dbReference type="NCBIfam" id="NF047751">
    <property type="entry name" value="HepT_toxin"/>
    <property type="match status" value="1"/>
</dbReference>
<dbReference type="Gene3D" id="1.20.120.580">
    <property type="entry name" value="bsu32300-like"/>
    <property type="match status" value="1"/>
</dbReference>
<keyword evidence="6" id="KW-1185">Reference proteome</keyword>
<dbReference type="InterPro" id="IPR052379">
    <property type="entry name" value="Type_VII_TA_RNase"/>
</dbReference>
<comment type="similarity">
    <text evidence="4">Belongs to the HepT RNase toxin family.</text>
</comment>
<dbReference type="InterPro" id="IPR037038">
    <property type="entry name" value="HepT-like_sf"/>
</dbReference>
<dbReference type="PANTHER" id="PTHR33397">
    <property type="entry name" value="UPF0331 PROTEIN YUTE"/>
    <property type="match status" value="1"/>
</dbReference>
<dbReference type="Proteomes" id="UP000031972">
    <property type="component" value="Unassembled WGS sequence"/>
</dbReference>
<gene>
    <name evidence="5" type="ORF">KR50_35930</name>
</gene>
<protein>
    <recommendedName>
        <fullName evidence="7">DUF86 domain-containing protein</fullName>
    </recommendedName>
</protein>
<dbReference type="EMBL" id="JXRR01000022">
    <property type="protein sequence ID" value="KIL43190.1"/>
    <property type="molecule type" value="Genomic_DNA"/>
</dbReference>
<reference evidence="5 6" key="1">
    <citation type="submission" date="2015-01" db="EMBL/GenBank/DDBJ databases">
        <title>Jeotgalibacillus campisalis genome sequencing.</title>
        <authorList>
            <person name="Goh K.M."/>
            <person name="Chan K.-G."/>
            <person name="Yaakop A.S."/>
            <person name="Ee R."/>
            <person name="Gan H.M."/>
            <person name="Chan C.S."/>
        </authorList>
    </citation>
    <scope>NUCLEOTIDE SEQUENCE [LARGE SCALE GENOMIC DNA]</scope>
    <source>
        <strain evidence="5 6">SF-57</strain>
    </source>
</reference>
<dbReference type="InterPro" id="IPR008201">
    <property type="entry name" value="HepT-like"/>
</dbReference>
<evidence type="ECO:0000256" key="4">
    <source>
        <dbReference type="ARBA" id="ARBA00024207"/>
    </source>
</evidence>
<dbReference type="OrthoDB" id="9796612at2"/>
<name>A0A0C2QYS2_9BACL</name>
<dbReference type="AlphaFoldDB" id="A0A0C2QYS2"/>
<accession>A0A0C2QYS2</accession>
<keyword evidence="3" id="KW-0378">Hydrolase</keyword>
<dbReference type="Pfam" id="PF01934">
    <property type="entry name" value="HepT-like"/>
    <property type="match status" value="1"/>
</dbReference>